<evidence type="ECO:0000256" key="1">
    <source>
        <dbReference type="SAM" id="MobiDB-lite"/>
    </source>
</evidence>
<accession>A0A9W8XMH4</accession>
<dbReference type="GeneID" id="80909954"/>
<name>A0A9W8XMH4_9PLEO</name>
<reference evidence="2" key="1">
    <citation type="submission" date="2022-10" db="EMBL/GenBank/DDBJ databases">
        <title>Tapping the CABI collections for fungal endophytes: first genome assemblies for Collariella, Neodidymelliopsis, Ascochyta clinopodiicola, Didymella pomorum, Didymosphaeria variabile, Neocosmospora piperis and Neocucurbitaria cava.</title>
        <authorList>
            <person name="Hill R."/>
        </authorList>
    </citation>
    <scope>NUCLEOTIDE SEQUENCE</scope>
    <source>
        <strain evidence="2">IMI 356815</strain>
    </source>
</reference>
<gene>
    <name evidence="2" type="ORF">N0V89_006424</name>
</gene>
<feature type="compositionally biased region" description="Acidic residues" evidence="1">
    <location>
        <begin position="206"/>
        <end position="216"/>
    </location>
</feature>
<proteinExistence type="predicted"/>
<feature type="compositionally biased region" description="Polar residues" evidence="1">
    <location>
        <begin position="183"/>
        <end position="194"/>
    </location>
</feature>
<dbReference type="RefSeq" id="XP_056072461.1">
    <property type="nucleotide sequence ID" value="XM_056215194.1"/>
</dbReference>
<dbReference type="AlphaFoldDB" id="A0A9W8XMH4"/>
<keyword evidence="3" id="KW-1185">Reference proteome</keyword>
<dbReference type="OrthoDB" id="96314at2759"/>
<protein>
    <submittedName>
        <fullName evidence="2">Uncharacterized protein</fullName>
    </submittedName>
</protein>
<comment type="caution">
    <text evidence="2">The sequence shown here is derived from an EMBL/GenBank/DDBJ whole genome shotgun (WGS) entry which is preliminary data.</text>
</comment>
<sequence length="216" mass="24015">MINTINGNHPKGKFVNSYKSLRLVGKGYDISYTVHCHKNAHELYNLANDRVQMKNLHPNAPAPLNGKNAFDSGETTLAGFPIPKLLKRIDAALLVLKSCKGTAIPCYKPWAQLHQIGQVNSLHDAMADQWDEKYDKMYEEYKVGFTKCFKNGKVDIGAEGPQWTADGPSAGSNAMVLFSNSTDPDQWSTSSNGTDVDESWFVGKDGEEEGLWDDWE</sequence>
<evidence type="ECO:0000313" key="3">
    <source>
        <dbReference type="Proteomes" id="UP001140513"/>
    </source>
</evidence>
<evidence type="ECO:0000313" key="2">
    <source>
        <dbReference type="EMBL" id="KAJ4354687.1"/>
    </source>
</evidence>
<dbReference type="EMBL" id="JAPEUX010000004">
    <property type="protein sequence ID" value="KAJ4354687.1"/>
    <property type="molecule type" value="Genomic_DNA"/>
</dbReference>
<feature type="region of interest" description="Disordered" evidence="1">
    <location>
        <begin position="183"/>
        <end position="216"/>
    </location>
</feature>
<organism evidence="2 3">
    <name type="scientific">Didymosphaeria variabile</name>
    <dbReference type="NCBI Taxonomy" id="1932322"/>
    <lineage>
        <taxon>Eukaryota</taxon>
        <taxon>Fungi</taxon>
        <taxon>Dikarya</taxon>
        <taxon>Ascomycota</taxon>
        <taxon>Pezizomycotina</taxon>
        <taxon>Dothideomycetes</taxon>
        <taxon>Pleosporomycetidae</taxon>
        <taxon>Pleosporales</taxon>
        <taxon>Massarineae</taxon>
        <taxon>Didymosphaeriaceae</taxon>
        <taxon>Didymosphaeria</taxon>
    </lineage>
</organism>
<dbReference type="Proteomes" id="UP001140513">
    <property type="component" value="Unassembled WGS sequence"/>
</dbReference>